<dbReference type="Proteomes" id="UP000271098">
    <property type="component" value="Unassembled WGS sequence"/>
</dbReference>
<dbReference type="AlphaFoldDB" id="A0A183DIS9"/>
<organism evidence="3">
    <name type="scientific">Gongylonema pulchrum</name>
    <dbReference type="NCBI Taxonomy" id="637853"/>
    <lineage>
        <taxon>Eukaryota</taxon>
        <taxon>Metazoa</taxon>
        <taxon>Ecdysozoa</taxon>
        <taxon>Nematoda</taxon>
        <taxon>Chromadorea</taxon>
        <taxon>Rhabditida</taxon>
        <taxon>Spirurina</taxon>
        <taxon>Spiruromorpha</taxon>
        <taxon>Spiruroidea</taxon>
        <taxon>Gongylonematidae</taxon>
        <taxon>Gongylonema</taxon>
    </lineage>
</organism>
<dbReference type="SUPFAM" id="SSF52016">
    <property type="entry name" value="LeuD/IlvD-like"/>
    <property type="match status" value="1"/>
</dbReference>
<sequence length="61" mass="6857">MLPLTFVNACDYDKVQPSDKVSILGLKDFAPGKPLKCILKHADGTKDELWLNHTFNAQQIE</sequence>
<protein>
    <submittedName>
        <fullName evidence="3">DUF4377 domain-containing protein</fullName>
    </submittedName>
</protein>
<dbReference type="InterPro" id="IPR015928">
    <property type="entry name" value="Aconitase/3IPM_dehydase_swvl"/>
</dbReference>
<evidence type="ECO:0000313" key="3">
    <source>
        <dbReference type="WBParaSite" id="GPUH_0000863001-mRNA-1"/>
    </source>
</evidence>
<keyword evidence="2" id="KW-1185">Reference proteome</keyword>
<name>A0A183DIS9_9BILA</name>
<evidence type="ECO:0000313" key="1">
    <source>
        <dbReference type="EMBL" id="VDK64012.1"/>
    </source>
</evidence>
<proteinExistence type="predicted"/>
<reference evidence="1 2" key="2">
    <citation type="submission" date="2018-11" db="EMBL/GenBank/DDBJ databases">
        <authorList>
            <consortium name="Pathogen Informatics"/>
        </authorList>
    </citation>
    <scope>NUCLEOTIDE SEQUENCE [LARGE SCALE GENOMIC DNA]</scope>
</reference>
<dbReference type="WBParaSite" id="GPUH_0000863001-mRNA-1">
    <property type="protein sequence ID" value="GPUH_0000863001-mRNA-1"/>
    <property type="gene ID" value="GPUH_0000863001"/>
</dbReference>
<accession>A0A183DIS9</accession>
<evidence type="ECO:0000313" key="2">
    <source>
        <dbReference type="Proteomes" id="UP000271098"/>
    </source>
</evidence>
<dbReference type="Gene3D" id="3.20.19.10">
    <property type="entry name" value="Aconitase, domain 4"/>
    <property type="match status" value="1"/>
</dbReference>
<dbReference type="EMBL" id="UYRT01025668">
    <property type="protein sequence ID" value="VDK64012.1"/>
    <property type="molecule type" value="Genomic_DNA"/>
</dbReference>
<reference evidence="3" key="1">
    <citation type="submission" date="2016-06" db="UniProtKB">
        <authorList>
            <consortium name="WormBaseParasite"/>
        </authorList>
    </citation>
    <scope>IDENTIFICATION</scope>
</reference>
<gene>
    <name evidence="1" type="ORF">GPUH_LOCUS8624</name>
</gene>
<dbReference type="OrthoDB" id="2224430at2759"/>